<accession>A0ABQ3SKR1</accession>
<sequence>MTCDEPGPLPARRHSRATAGRAAPSGRPPAQLPWTPWGGPVGVGGTTVTTPDVTLLPGSRPVLYTDGLAEVRGRDIDDRLTELSRLLTEPQRPLPPRATR</sequence>
<dbReference type="Proteomes" id="UP000613974">
    <property type="component" value="Unassembled WGS sequence"/>
</dbReference>
<proteinExistence type="predicted"/>
<dbReference type="InterPro" id="IPR036457">
    <property type="entry name" value="PPM-type-like_dom_sf"/>
</dbReference>
<keyword evidence="4" id="KW-1185">Reference proteome</keyword>
<dbReference type="Pfam" id="PF07228">
    <property type="entry name" value="SpoIIE"/>
    <property type="match status" value="1"/>
</dbReference>
<comment type="caution">
    <text evidence="3">The sequence shown here is derived from an EMBL/GenBank/DDBJ whole genome shotgun (WGS) entry which is preliminary data.</text>
</comment>
<organism evidence="3 4">
    <name type="scientific">Streptomyces nojiriensis</name>
    <dbReference type="NCBI Taxonomy" id="66374"/>
    <lineage>
        <taxon>Bacteria</taxon>
        <taxon>Bacillati</taxon>
        <taxon>Actinomycetota</taxon>
        <taxon>Actinomycetes</taxon>
        <taxon>Kitasatosporales</taxon>
        <taxon>Streptomycetaceae</taxon>
        <taxon>Streptomyces</taxon>
    </lineage>
</organism>
<protein>
    <recommendedName>
        <fullName evidence="2">PPM-type phosphatase domain-containing protein</fullName>
    </recommendedName>
</protein>
<reference evidence="4" key="1">
    <citation type="submission" date="2023-07" db="EMBL/GenBank/DDBJ databases">
        <title>Whole genome shotgun sequence of Streptomyces nojiriensis NBRC 13794.</title>
        <authorList>
            <person name="Komaki H."/>
            <person name="Tamura T."/>
        </authorList>
    </citation>
    <scope>NUCLEOTIDE SEQUENCE [LARGE SCALE GENOMIC DNA]</scope>
    <source>
        <strain evidence="4">NBRC 13794</strain>
    </source>
</reference>
<dbReference type="EMBL" id="BNEC01000003">
    <property type="protein sequence ID" value="GHI68727.1"/>
    <property type="molecule type" value="Genomic_DNA"/>
</dbReference>
<name>A0ABQ3SKR1_9ACTN</name>
<dbReference type="RefSeq" id="WP_189746455.1">
    <property type="nucleotide sequence ID" value="NZ_BMRL01000021.1"/>
</dbReference>
<evidence type="ECO:0000256" key="1">
    <source>
        <dbReference type="SAM" id="MobiDB-lite"/>
    </source>
</evidence>
<feature type="domain" description="PPM-type phosphatase" evidence="2">
    <location>
        <begin position="38"/>
        <end position="88"/>
    </location>
</feature>
<dbReference type="Gene3D" id="3.60.40.10">
    <property type="entry name" value="PPM-type phosphatase domain"/>
    <property type="match status" value="1"/>
</dbReference>
<evidence type="ECO:0000313" key="4">
    <source>
        <dbReference type="Proteomes" id="UP000613974"/>
    </source>
</evidence>
<evidence type="ECO:0000259" key="2">
    <source>
        <dbReference type="Pfam" id="PF07228"/>
    </source>
</evidence>
<gene>
    <name evidence="3" type="ORF">Snoj_26450</name>
</gene>
<dbReference type="GeneID" id="95594986"/>
<dbReference type="InterPro" id="IPR001932">
    <property type="entry name" value="PPM-type_phosphatase-like_dom"/>
</dbReference>
<evidence type="ECO:0000313" key="3">
    <source>
        <dbReference type="EMBL" id="GHI68727.1"/>
    </source>
</evidence>
<feature type="region of interest" description="Disordered" evidence="1">
    <location>
        <begin position="1"/>
        <end position="46"/>
    </location>
</feature>